<dbReference type="AlphaFoldDB" id="A0A8X6YYE0"/>
<organism evidence="1 2">
    <name type="scientific">Trichonephila inaurata madagascariensis</name>
    <dbReference type="NCBI Taxonomy" id="2747483"/>
    <lineage>
        <taxon>Eukaryota</taxon>
        <taxon>Metazoa</taxon>
        <taxon>Ecdysozoa</taxon>
        <taxon>Arthropoda</taxon>
        <taxon>Chelicerata</taxon>
        <taxon>Arachnida</taxon>
        <taxon>Araneae</taxon>
        <taxon>Araneomorphae</taxon>
        <taxon>Entelegynae</taxon>
        <taxon>Araneoidea</taxon>
        <taxon>Nephilidae</taxon>
        <taxon>Trichonephila</taxon>
        <taxon>Trichonephila inaurata</taxon>
    </lineage>
</organism>
<dbReference type="Proteomes" id="UP000886998">
    <property type="component" value="Unassembled WGS sequence"/>
</dbReference>
<dbReference type="EMBL" id="BMAV01023404">
    <property type="protein sequence ID" value="GFY79097.1"/>
    <property type="molecule type" value="Genomic_DNA"/>
</dbReference>
<keyword evidence="2" id="KW-1185">Reference proteome</keyword>
<proteinExistence type="predicted"/>
<gene>
    <name evidence="1" type="primary">AVEN_82262_1</name>
    <name evidence="1" type="ORF">TNIN_201111</name>
</gene>
<reference evidence="1" key="1">
    <citation type="submission" date="2020-08" db="EMBL/GenBank/DDBJ databases">
        <title>Multicomponent nature underlies the extraordinary mechanical properties of spider dragline silk.</title>
        <authorList>
            <person name="Kono N."/>
            <person name="Nakamura H."/>
            <person name="Mori M."/>
            <person name="Yoshida Y."/>
            <person name="Ohtoshi R."/>
            <person name="Malay A.D."/>
            <person name="Moran D.A.P."/>
            <person name="Tomita M."/>
            <person name="Numata K."/>
            <person name="Arakawa K."/>
        </authorList>
    </citation>
    <scope>NUCLEOTIDE SEQUENCE</scope>
</reference>
<dbReference type="OrthoDB" id="6417927at2759"/>
<accession>A0A8X6YYE0</accession>
<evidence type="ECO:0000313" key="2">
    <source>
        <dbReference type="Proteomes" id="UP000886998"/>
    </source>
</evidence>
<protein>
    <submittedName>
        <fullName evidence="1">Uncharacterized protein</fullName>
    </submittedName>
</protein>
<name>A0A8X6YYE0_9ARAC</name>
<sequence>MASDLKLEIFAFQFFQSLWRRSGVSLQNISVLSMYPDEYNLDPENAEIWDESYILAASVKEIFYWFIFHDELMKIAPEFEYSPSYVFEYISRTCRREGVFRDLTIFELFFTSCSLVSYLSLTCFYHFGYKDVIGYAHICWAAYFDQYTEEFYRQGGWSQLKIVSASYAPVYEFLFTFPNKNLKTIEDRQAYVIDIMEVVSNYKTYMSDVYANCKTVSKTWVKFHPQSFTKSDRAATEDAIQNTKNPHVMEKFLLKFRRLCDPFIYEELINSALRKQFTEAISQSLLKLNNLTLNNTTSNTCKTKIKQIKVEPTFQENDDQTDKLVKINLSGVEKGDDQANKLVTIDISRNKDTTSNACENVSFLKLKGINTDDVSQDKTQIAIEQKLNNEIKREIDVERDRPEVKCLLRMILALGDREGTAQLRSLLFPV</sequence>
<evidence type="ECO:0000313" key="1">
    <source>
        <dbReference type="EMBL" id="GFY79097.1"/>
    </source>
</evidence>
<comment type="caution">
    <text evidence="1">The sequence shown here is derived from an EMBL/GenBank/DDBJ whole genome shotgun (WGS) entry which is preliminary data.</text>
</comment>